<dbReference type="AlphaFoldDB" id="A0A6J4HQ98"/>
<keyword evidence="4 6" id="KW-1133">Transmembrane helix</keyword>
<feature type="transmembrane region" description="Helical" evidence="6">
    <location>
        <begin position="124"/>
        <end position="149"/>
    </location>
</feature>
<feature type="transmembrane region" description="Helical" evidence="6">
    <location>
        <begin position="202"/>
        <end position="227"/>
    </location>
</feature>
<protein>
    <recommendedName>
        <fullName evidence="8">Cytochrome c oxidase assembly protein</fullName>
    </recommendedName>
</protein>
<feature type="transmembrane region" description="Helical" evidence="6">
    <location>
        <begin position="247"/>
        <end position="266"/>
    </location>
</feature>
<evidence type="ECO:0008006" key="8">
    <source>
        <dbReference type="Google" id="ProtNLM"/>
    </source>
</evidence>
<evidence type="ECO:0000256" key="2">
    <source>
        <dbReference type="ARBA" id="ARBA00022475"/>
    </source>
</evidence>
<sequence length="280" mass="31312">MWFSPVLSPGVAHPFTPHTGSWWMLEPTITLAVVAATALYLWAIGPGRSRFRGSEPVPTRQLSLFLGAMLILFSSLQGPLHELSDYYSFSAHMVQHLLVTLIMPPLLLKGLPTWLVDAALRRRFVLPVVGFITSPFIAFALFNVVFAMWHVPAFYQMALGRPAIHSLEHILFMGTAVLSWWPVFSPTALLPRLSEPVQMIYLFAQSIIPTVLGALITFADFVLYPFYAAAPRVIGLSPLDDQQAAGLLMWLGGATIVLFVLTHRFFSWMERDVEEPQFEG</sequence>
<dbReference type="Pfam" id="PF09678">
    <property type="entry name" value="Caa3_CtaG"/>
    <property type="match status" value="1"/>
</dbReference>
<proteinExistence type="predicted"/>
<name>A0A6J4HQ98_9CHLR</name>
<evidence type="ECO:0000256" key="6">
    <source>
        <dbReference type="SAM" id="Phobius"/>
    </source>
</evidence>
<dbReference type="InterPro" id="IPR019108">
    <property type="entry name" value="Caa3_assmbl_CtaG-rel"/>
</dbReference>
<dbReference type="EMBL" id="CADCTK010000209">
    <property type="protein sequence ID" value="CAA9229787.1"/>
    <property type="molecule type" value="Genomic_DNA"/>
</dbReference>
<keyword evidence="5 6" id="KW-0472">Membrane</keyword>
<gene>
    <name evidence="7" type="ORF">AVDCRST_MAG26-908</name>
</gene>
<evidence type="ECO:0000256" key="4">
    <source>
        <dbReference type="ARBA" id="ARBA00022989"/>
    </source>
</evidence>
<organism evidence="7">
    <name type="scientific">uncultured Chloroflexia bacterium</name>
    <dbReference type="NCBI Taxonomy" id="1672391"/>
    <lineage>
        <taxon>Bacteria</taxon>
        <taxon>Bacillati</taxon>
        <taxon>Chloroflexota</taxon>
        <taxon>Chloroflexia</taxon>
        <taxon>environmental samples</taxon>
    </lineage>
</organism>
<keyword evidence="2" id="KW-1003">Cell membrane</keyword>
<comment type="subcellular location">
    <subcellularLocation>
        <location evidence="1">Cell membrane</location>
        <topology evidence="1">Multi-pass membrane protein</topology>
    </subcellularLocation>
</comment>
<accession>A0A6J4HQ98</accession>
<evidence type="ECO:0000313" key="7">
    <source>
        <dbReference type="EMBL" id="CAA9229787.1"/>
    </source>
</evidence>
<evidence type="ECO:0000256" key="1">
    <source>
        <dbReference type="ARBA" id="ARBA00004651"/>
    </source>
</evidence>
<evidence type="ECO:0000256" key="5">
    <source>
        <dbReference type="ARBA" id="ARBA00023136"/>
    </source>
</evidence>
<evidence type="ECO:0000256" key="3">
    <source>
        <dbReference type="ARBA" id="ARBA00022692"/>
    </source>
</evidence>
<feature type="transmembrane region" description="Helical" evidence="6">
    <location>
        <begin position="169"/>
        <end position="190"/>
    </location>
</feature>
<dbReference type="GO" id="GO:0005886">
    <property type="term" value="C:plasma membrane"/>
    <property type="evidence" value="ECO:0007669"/>
    <property type="project" value="UniProtKB-SubCell"/>
</dbReference>
<keyword evidence="3 6" id="KW-0812">Transmembrane</keyword>
<feature type="transmembrane region" description="Helical" evidence="6">
    <location>
        <begin position="20"/>
        <end position="42"/>
    </location>
</feature>
<reference evidence="7" key="1">
    <citation type="submission" date="2020-02" db="EMBL/GenBank/DDBJ databases">
        <authorList>
            <person name="Meier V. D."/>
        </authorList>
    </citation>
    <scope>NUCLEOTIDE SEQUENCE</scope>
    <source>
        <strain evidence="7">AVDCRST_MAG26</strain>
    </source>
</reference>
<feature type="transmembrane region" description="Helical" evidence="6">
    <location>
        <begin position="62"/>
        <end position="80"/>
    </location>
</feature>